<dbReference type="InterPro" id="IPR027417">
    <property type="entry name" value="P-loop_NTPase"/>
</dbReference>
<evidence type="ECO:0000313" key="2">
    <source>
        <dbReference type="EMBL" id="ANU07606.1"/>
    </source>
</evidence>
<dbReference type="KEGG" id="anh:A6F65_01300"/>
<dbReference type="InterPro" id="IPR003959">
    <property type="entry name" value="ATPase_AAA_core"/>
</dbReference>
<dbReference type="PANTHER" id="PTHR40396">
    <property type="entry name" value="ATPASE-LIKE PROTEIN"/>
    <property type="match status" value="1"/>
</dbReference>
<sequence>MKFAVEVLLPKYGLDPFGARFEVNAQRLRYELALTMRFDSEQMPIGIVVASESCRHIAKKDDRLSFINKSLISYSSRRNPFMEMSREGKVPIIQIRQDGPTETGASKRGRPLKLAAGEATRTALSTINTAEFPHLFALRETLSEIGFLEINPSEARKANDRFEEKKLRSDASNLASVLAHLKEETGTPARPEGAVADISIDLSSLINSVKRVKVHSGSNVREYSFSIETEDGLDFSSRLISDGTLRLLALLTILDDPSRRGILCFEEPENGVHEGRIDDLIEILRESTQDWSLEESPFQIIINTHSPAVLNSLHEKEIIAADLISTVDPEAGCSVHRTRMRVGVDDDALDLEPGAILTRAEISRLLRKRQGQA</sequence>
<dbReference type="SUPFAM" id="SSF52540">
    <property type="entry name" value="P-loop containing nucleoside triphosphate hydrolases"/>
    <property type="match status" value="1"/>
</dbReference>
<dbReference type="Pfam" id="PF13304">
    <property type="entry name" value="AAA_21"/>
    <property type="match status" value="1"/>
</dbReference>
<reference evidence="2 3" key="1">
    <citation type="submission" date="2016-07" db="EMBL/GenBank/DDBJ databases">
        <title>Complete genome sequence of Altererythrobacter namhicola JCM 16345T, containing esterase-encoding genes.</title>
        <authorList>
            <person name="Cheng H."/>
            <person name="Wu Y.-H."/>
            <person name="Jian S.-L."/>
            <person name="Huo Y.-Y."/>
            <person name="Wang C.-S."/>
            <person name="Xu X.-W."/>
        </authorList>
    </citation>
    <scope>NUCLEOTIDE SEQUENCE [LARGE SCALE GENOMIC DNA]</scope>
    <source>
        <strain evidence="2 3">JCM 16345</strain>
    </source>
</reference>
<evidence type="ECO:0000313" key="3">
    <source>
        <dbReference type="Proteomes" id="UP000092698"/>
    </source>
</evidence>
<dbReference type="AlphaFoldDB" id="A0A1C7D7Z2"/>
<dbReference type="GO" id="GO:0016887">
    <property type="term" value="F:ATP hydrolysis activity"/>
    <property type="evidence" value="ECO:0007669"/>
    <property type="project" value="InterPro"/>
</dbReference>
<keyword evidence="3" id="KW-1185">Reference proteome</keyword>
<accession>A0A1C7D7Z2</accession>
<dbReference type="Proteomes" id="UP000092698">
    <property type="component" value="Chromosome"/>
</dbReference>
<feature type="domain" description="ATPase AAA-type core" evidence="1">
    <location>
        <begin position="160"/>
        <end position="311"/>
    </location>
</feature>
<dbReference type="Gene3D" id="3.40.50.300">
    <property type="entry name" value="P-loop containing nucleotide triphosphate hydrolases"/>
    <property type="match status" value="1"/>
</dbReference>
<dbReference type="GO" id="GO:0005524">
    <property type="term" value="F:ATP binding"/>
    <property type="evidence" value="ECO:0007669"/>
    <property type="project" value="InterPro"/>
</dbReference>
<dbReference type="PATRIC" id="fig|645517.4.peg.1292"/>
<name>A0A1C7D7Z2_9SPHN</name>
<dbReference type="EMBL" id="CP016545">
    <property type="protein sequence ID" value="ANU07606.1"/>
    <property type="molecule type" value="Genomic_DNA"/>
</dbReference>
<gene>
    <name evidence="2" type="ORF">A6F65_01300</name>
</gene>
<dbReference type="PANTHER" id="PTHR40396:SF1">
    <property type="entry name" value="ATPASE AAA-TYPE CORE DOMAIN-CONTAINING PROTEIN"/>
    <property type="match status" value="1"/>
</dbReference>
<organism evidence="2 3">
    <name type="scientific">Paraurantiacibacter namhicola</name>
    <dbReference type="NCBI Taxonomy" id="645517"/>
    <lineage>
        <taxon>Bacteria</taxon>
        <taxon>Pseudomonadati</taxon>
        <taxon>Pseudomonadota</taxon>
        <taxon>Alphaproteobacteria</taxon>
        <taxon>Sphingomonadales</taxon>
        <taxon>Erythrobacteraceae</taxon>
        <taxon>Paraurantiacibacter</taxon>
    </lineage>
</organism>
<protein>
    <recommendedName>
        <fullName evidence="1">ATPase AAA-type core domain-containing protein</fullName>
    </recommendedName>
</protein>
<evidence type="ECO:0000259" key="1">
    <source>
        <dbReference type="Pfam" id="PF13304"/>
    </source>
</evidence>
<proteinExistence type="predicted"/>